<protein>
    <recommendedName>
        <fullName evidence="6">Probable membrane transporter protein</fullName>
    </recommendedName>
</protein>
<dbReference type="InterPro" id="IPR051598">
    <property type="entry name" value="TSUP/Inactive_protease-like"/>
</dbReference>
<evidence type="ECO:0000256" key="3">
    <source>
        <dbReference type="ARBA" id="ARBA00022692"/>
    </source>
</evidence>
<keyword evidence="6" id="KW-1003">Cell membrane</keyword>
<comment type="subcellular location">
    <subcellularLocation>
        <location evidence="6">Cell membrane</location>
        <topology evidence="6">Multi-pass membrane protein</topology>
    </subcellularLocation>
    <subcellularLocation>
        <location evidence="1">Membrane</location>
        <topology evidence="1">Multi-pass membrane protein</topology>
    </subcellularLocation>
</comment>
<keyword evidence="8" id="KW-1185">Reference proteome</keyword>
<evidence type="ECO:0000256" key="5">
    <source>
        <dbReference type="ARBA" id="ARBA00023136"/>
    </source>
</evidence>
<feature type="transmembrane region" description="Helical" evidence="6">
    <location>
        <begin position="135"/>
        <end position="159"/>
    </location>
</feature>
<dbReference type="EMBL" id="PXXO01000005">
    <property type="protein sequence ID" value="PSJ06046.1"/>
    <property type="molecule type" value="Genomic_DNA"/>
</dbReference>
<dbReference type="GO" id="GO:0005886">
    <property type="term" value="C:plasma membrane"/>
    <property type="evidence" value="ECO:0007669"/>
    <property type="project" value="UniProtKB-SubCell"/>
</dbReference>
<accession>A0A2P7MXX6</accession>
<dbReference type="InterPro" id="IPR002781">
    <property type="entry name" value="TM_pro_TauE-like"/>
</dbReference>
<dbReference type="Proteomes" id="UP000243002">
    <property type="component" value="Unassembled WGS sequence"/>
</dbReference>
<evidence type="ECO:0000256" key="2">
    <source>
        <dbReference type="ARBA" id="ARBA00009142"/>
    </source>
</evidence>
<organism evidence="7 8">
    <name type="scientific">Cyanobium usitatum str. Tous</name>
    <dbReference type="NCBI Taxonomy" id="2116684"/>
    <lineage>
        <taxon>Bacteria</taxon>
        <taxon>Bacillati</taxon>
        <taxon>Cyanobacteriota</taxon>
        <taxon>Cyanophyceae</taxon>
        <taxon>Synechococcales</taxon>
        <taxon>Prochlorococcaceae</taxon>
        <taxon>Cyanobium</taxon>
    </lineage>
</organism>
<feature type="transmembrane region" description="Helical" evidence="6">
    <location>
        <begin position="69"/>
        <end position="88"/>
    </location>
</feature>
<sequence>MLWSLLPYLPLGLLAGLLSGVLGIGGGLVFSPLLLLAGLDPHQALATSTLAIVPTTLGGTWAHLSNRSLPWRGGLAIVLGAGLGAGLFSQVGLVLHGWMLLAMQALMYGGLALSFRPPSAQAATDTASLKLAGLTATGMVAGMATGLLGLGGGLVMVPLMVQLMKVPIHLAIRFSTLAVLTSASVASTTFLLDGRALLPIGMLLGGTAAVAARWSAARLDRVSDGQLTWLLRALTLILALDSGRRALALLMSSPG</sequence>
<comment type="similarity">
    <text evidence="2 6">Belongs to the 4-toluene sulfonate uptake permease (TSUP) (TC 2.A.102) family.</text>
</comment>
<name>A0A2P7MXX6_9CYAN</name>
<dbReference type="PANTHER" id="PTHR43701">
    <property type="entry name" value="MEMBRANE TRANSPORTER PROTEIN MJ0441-RELATED"/>
    <property type="match status" value="1"/>
</dbReference>
<feature type="transmembrane region" description="Helical" evidence="6">
    <location>
        <begin position="95"/>
        <end position="115"/>
    </location>
</feature>
<keyword evidence="4 6" id="KW-1133">Transmembrane helix</keyword>
<dbReference type="PANTHER" id="PTHR43701:SF2">
    <property type="entry name" value="MEMBRANE TRANSPORTER PROTEIN YJNA-RELATED"/>
    <property type="match status" value="1"/>
</dbReference>
<evidence type="ECO:0000256" key="6">
    <source>
        <dbReference type="RuleBase" id="RU363041"/>
    </source>
</evidence>
<evidence type="ECO:0000256" key="1">
    <source>
        <dbReference type="ARBA" id="ARBA00004141"/>
    </source>
</evidence>
<feature type="transmembrane region" description="Helical" evidence="6">
    <location>
        <begin position="12"/>
        <end position="37"/>
    </location>
</feature>
<feature type="transmembrane region" description="Helical" evidence="6">
    <location>
        <begin position="44"/>
        <end position="63"/>
    </location>
</feature>
<evidence type="ECO:0000313" key="7">
    <source>
        <dbReference type="EMBL" id="PSJ06046.1"/>
    </source>
</evidence>
<evidence type="ECO:0000313" key="8">
    <source>
        <dbReference type="Proteomes" id="UP000243002"/>
    </source>
</evidence>
<comment type="caution">
    <text evidence="7">The sequence shown here is derived from an EMBL/GenBank/DDBJ whole genome shotgun (WGS) entry which is preliminary data.</text>
</comment>
<feature type="transmembrane region" description="Helical" evidence="6">
    <location>
        <begin position="171"/>
        <end position="192"/>
    </location>
</feature>
<dbReference type="Pfam" id="PF01925">
    <property type="entry name" value="TauE"/>
    <property type="match status" value="1"/>
</dbReference>
<reference evidence="7 8" key="1">
    <citation type="journal article" date="2018" name="Environ. Microbiol.">
        <title>Ecological and genomic features of two widespread freshwater picocyanobacteria.</title>
        <authorList>
            <person name="Cabello-Yeves P.J."/>
            <person name="Picazo A."/>
            <person name="Camacho A."/>
            <person name="Callieri C."/>
            <person name="Rosselli R."/>
            <person name="Roda-Garcia J.J."/>
            <person name="Coutinho F.H."/>
            <person name="Rodriguez-Valera F."/>
        </authorList>
    </citation>
    <scope>NUCLEOTIDE SEQUENCE [LARGE SCALE GENOMIC DNA]</scope>
    <source>
        <strain evidence="7 8">Tous</strain>
    </source>
</reference>
<evidence type="ECO:0000256" key="4">
    <source>
        <dbReference type="ARBA" id="ARBA00022989"/>
    </source>
</evidence>
<keyword evidence="3 6" id="KW-0812">Transmembrane</keyword>
<gene>
    <name evidence="7" type="ORF">C7K55_05765</name>
</gene>
<proteinExistence type="inferred from homology"/>
<dbReference type="AlphaFoldDB" id="A0A2P7MXX6"/>
<dbReference type="OrthoDB" id="558044at2"/>
<feature type="transmembrane region" description="Helical" evidence="6">
    <location>
        <begin position="198"/>
        <end position="217"/>
    </location>
</feature>
<keyword evidence="5 6" id="KW-0472">Membrane</keyword>